<dbReference type="InterPro" id="IPR007813">
    <property type="entry name" value="PilN"/>
</dbReference>
<comment type="caution">
    <text evidence="2">The sequence shown here is derived from an EMBL/GenBank/DDBJ whole genome shotgun (WGS) entry which is preliminary data.</text>
</comment>
<dbReference type="AlphaFoldDB" id="A0A3A4ZDX4"/>
<keyword evidence="1" id="KW-0812">Transmembrane</keyword>
<proteinExistence type="predicted"/>
<gene>
    <name evidence="2" type="ORF">C4561_02475</name>
</gene>
<organism evidence="2 3">
    <name type="scientific">candidate division WWE3 bacterium</name>
    <dbReference type="NCBI Taxonomy" id="2053526"/>
    <lineage>
        <taxon>Bacteria</taxon>
        <taxon>Katanobacteria</taxon>
    </lineage>
</organism>
<evidence type="ECO:0000313" key="2">
    <source>
        <dbReference type="EMBL" id="RJR27393.1"/>
    </source>
</evidence>
<dbReference type="PANTHER" id="PTHR40278">
    <property type="entry name" value="DNA UTILIZATION PROTEIN HOFN"/>
    <property type="match status" value="1"/>
</dbReference>
<name>A0A3A4ZDX4_UNCKA</name>
<feature type="transmembrane region" description="Helical" evidence="1">
    <location>
        <begin position="20"/>
        <end position="44"/>
    </location>
</feature>
<dbReference type="Proteomes" id="UP000265540">
    <property type="component" value="Unassembled WGS sequence"/>
</dbReference>
<keyword evidence="1" id="KW-0472">Membrane</keyword>
<dbReference type="PANTHER" id="PTHR40278:SF1">
    <property type="entry name" value="DNA UTILIZATION PROTEIN HOFN"/>
    <property type="match status" value="1"/>
</dbReference>
<dbReference type="InterPro" id="IPR052534">
    <property type="entry name" value="Extracell_DNA_Util/SecSys_Comp"/>
</dbReference>
<dbReference type="EMBL" id="QZJF01000012">
    <property type="protein sequence ID" value="RJR27393.1"/>
    <property type="molecule type" value="Genomic_DNA"/>
</dbReference>
<dbReference type="Pfam" id="PF05137">
    <property type="entry name" value="PilN"/>
    <property type="match status" value="1"/>
</dbReference>
<reference evidence="2 3" key="1">
    <citation type="journal article" date="2017" name="ISME J.">
        <title>Energy and carbon metabolisms in a deep terrestrial subsurface fluid microbial community.</title>
        <authorList>
            <person name="Momper L."/>
            <person name="Jungbluth S.P."/>
            <person name="Lee M.D."/>
            <person name="Amend J.P."/>
        </authorList>
    </citation>
    <scope>NUCLEOTIDE SEQUENCE [LARGE SCALE GENOMIC DNA]</scope>
    <source>
        <strain evidence="2">SURF_46</strain>
    </source>
</reference>
<evidence type="ECO:0000313" key="3">
    <source>
        <dbReference type="Proteomes" id="UP000265540"/>
    </source>
</evidence>
<sequence length="193" mass="21323">MQSINLIPQQEVQEQTKTKVVKLSTVVSILILIIVGGIGGYFFYQTTTLSGSIDDLDSEVEKLRAEINSLAPVEISARNLDSKYKVLNEIFASRGNYSMLAEELRARTPEGILIDSFTLQKGTKISLSGVANNYILISNFMNNLLSPEFQGGNPQLRGMFTSVSLNSVNLEKSKGLVRFAITVDINLEMIKNK</sequence>
<keyword evidence="1" id="KW-1133">Transmembrane helix</keyword>
<accession>A0A3A4ZDX4</accession>
<evidence type="ECO:0000256" key="1">
    <source>
        <dbReference type="SAM" id="Phobius"/>
    </source>
</evidence>
<protein>
    <recommendedName>
        <fullName evidence="4">PilN domain-containing protein</fullName>
    </recommendedName>
</protein>
<evidence type="ECO:0008006" key="4">
    <source>
        <dbReference type="Google" id="ProtNLM"/>
    </source>
</evidence>